<evidence type="ECO:0000313" key="2">
    <source>
        <dbReference type="Proteomes" id="UP000548326"/>
    </source>
</evidence>
<sequence length="30" mass="3286">MENKKTQSNGPGLNAVVRKKGSRTIHFCAI</sequence>
<comment type="caution">
    <text evidence="1">The sequence shown here is derived from an EMBL/GenBank/DDBJ whole genome shotgun (WGS) entry which is preliminary data.</text>
</comment>
<dbReference type="Proteomes" id="UP000548326">
    <property type="component" value="Unassembled WGS sequence"/>
</dbReference>
<dbReference type="AlphaFoldDB" id="A0A841J9M2"/>
<gene>
    <name evidence="1" type="ORF">HDF22_001977</name>
</gene>
<reference evidence="1 2" key="1">
    <citation type="submission" date="2020-08" db="EMBL/GenBank/DDBJ databases">
        <title>Genomic Encyclopedia of Type Strains, Phase IV (KMG-V): Genome sequencing to study the core and pangenomes of soil and plant-associated prokaryotes.</title>
        <authorList>
            <person name="Whitman W."/>
        </authorList>
    </citation>
    <scope>NUCLEOTIDE SEQUENCE [LARGE SCALE GENOMIC DNA]</scope>
    <source>
        <strain evidence="1 2">MP601</strain>
    </source>
</reference>
<name>A0A841J9M2_9SPHI</name>
<dbReference type="EMBL" id="JACHCA010000004">
    <property type="protein sequence ID" value="MBB6127869.1"/>
    <property type="molecule type" value="Genomic_DNA"/>
</dbReference>
<evidence type="ECO:0000313" key="1">
    <source>
        <dbReference type="EMBL" id="MBB6127869.1"/>
    </source>
</evidence>
<protein>
    <submittedName>
        <fullName evidence="1">Uncharacterized protein</fullName>
    </submittedName>
</protein>
<organism evidence="1 2">
    <name type="scientific">Mucilaginibacter lappiensis</name>
    <dbReference type="NCBI Taxonomy" id="354630"/>
    <lineage>
        <taxon>Bacteria</taxon>
        <taxon>Pseudomonadati</taxon>
        <taxon>Bacteroidota</taxon>
        <taxon>Sphingobacteriia</taxon>
        <taxon>Sphingobacteriales</taxon>
        <taxon>Sphingobacteriaceae</taxon>
        <taxon>Mucilaginibacter</taxon>
    </lineage>
</organism>
<proteinExistence type="predicted"/>
<accession>A0A841J9M2</accession>